<evidence type="ECO:0000313" key="1">
    <source>
        <dbReference type="EMBL" id="MQO09257.1"/>
    </source>
</evidence>
<dbReference type="NCBIfam" id="TIGR01537">
    <property type="entry name" value="portal_HK97"/>
    <property type="match status" value="1"/>
</dbReference>
<reference evidence="2" key="1">
    <citation type="submission" date="2019-09" db="EMBL/GenBank/DDBJ databases">
        <title>Distinct polysaccharide growth profiles of human intestinal Prevotella copri isolates.</title>
        <authorList>
            <person name="Fehlner-Peach H."/>
            <person name="Magnabosco C."/>
            <person name="Raghavan V."/>
            <person name="Scher J.U."/>
            <person name="Tett A."/>
            <person name="Cox L.M."/>
            <person name="Gottsegen C."/>
            <person name="Watters A."/>
            <person name="Wiltshire- Gordon J.D."/>
            <person name="Segata N."/>
            <person name="Bonneau R."/>
            <person name="Littman D.R."/>
        </authorList>
    </citation>
    <scope>NUCLEOTIDE SEQUENCE [LARGE SCALE GENOMIC DNA]</scope>
    <source>
        <strain evidence="2">iA624</strain>
    </source>
</reference>
<evidence type="ECO:0000313" key="2">
    <source>
        <dbReference type="Proteomes" id="UP000405805"/>
    </source>
</evidence>
<gene>
    <name evidence="1" type="ORF">F7D57_05855</name>
</gene>
<comment type="caution">
    <text evidence="1">The sequence shown here is derived from an EMBL/GenBank/DDBJ whole genome shotgun (WGS) entry which is preliminary data.</text>
</comment>
<proteinExistence type="predicted"/>
<dbReference type="EMBL" id="VZBP01000065">
    <property type="protein sequence ID" value="MQO09257.1"/>
    <property type="molecule type" value="Genomic_DNA"/>
</dbReference>
<dbReference type="AlphaFoldDB" id="A0AA90VG49"/>
<organism evidence="1 2">
    <name type="scientific">Segatella copri</name>
    <dbReference type="NCBI Taxonomy" id="165179"/>
    <lineage>
        <taxon>Bacteria</taxon>
        <taxon>Pseudomonadati</taxon>
        <taxon>Bacteroidota</taxon>
        <taxon>Bacteroidia</taxon>
        <taxon>Bacteroidales</taxon>
        <taxon>Prevotellaceae</taxon>
        <taxon>Segatella</taxon>
    </lineage>
</organism>
<name>A0AA90VG49_9BACT</name>
<sequence>MKRRMATFWNNIKRFFSREATGADTTGTARPTTVRTGGGVAVFSAWGGDAMTVAAVYRCVTLLSESVASLRLQYMRCRDGRYQEDTASDLHYLLTVQPQPEMSAFDFWTMAVRLMLIEGNAYIYPRYVLGELTDLVLCRPHTVTHDPLNSRYYIADAYNGVFGTFEEKDIIHLYLHSSDGRRGESVLTHARRTMDIATAGDAETENRFTNGGSVRGIISNDKTTTGFGEYQDQELEKTAESVDSRFSRGERIVSLPGQVDFKQISLSSTDMQFLESRKFTVREICRFFGVHPSFVFDDTSSNYKSAEMANVAFLSNTLNPILKRIECELTRKLIPRSLCCKRRFLFDRRGIYSMDLQSLADYQKKTIESGIYTVNDWRRMENQPTIDGGDTVYLSTNLAPLGSEKLSGAAAKGNDNNDKNNGE</sequence>
<dbReference type="Proteomes" id="UP000405805">
    <property type="component" value="Unassembled WGS sequence"/>
</dbReference>
<dbReference type="InterPro" id="IPR006944">
    <property type="entry name" value="Phage/GTA_portal"/>
</dbReference>
<dbReference type="InterPro" id="IPR006427">
    <property type="entry name" value="Portal_HK97"/>
</dbReference>
<accession>A0AA90VG49</accession>
<protein>
    <submittedName>
        <fullName evidence="1">Phage portal protein</fullName>
    </submittedName>
</protein>
<dbReference type="Pfam" id="PF04860">
    <property type="entry name" value="Phage_portal"/>
    <property type="match status" value="1"/>
</dbReference>